<proteinExistence type="inferred from homology"/>
<comment type="subcellular location">
    <subcellularLocation>
        <location evidence="1">Membrane</location>
        <topology evidence="1">Multi-pass membrane protein</topology>
    </subcellularLocation>
</comment>
<dbReference type="InterPro" id="IPR052337">
    <property type="entry name" value="SAT4-like"/>
</dbReference>
<accession>A0ABQ8FU05</accession>
<dbReference type="PANTHER" id="PTHR33048">
    <property type="entry name" value="PTH11-LIKE INTEGRAL MEMBRANE PROTEIN (AFU_ORTHOLOGUE AFUA_5G11245)"/>
    <property type="match status" value="1"/>
</dbReference>
<name>A0ABQ8FU05_9PEZI</name>
<feature type="region of interest" description="Disordered" evidence="6">
    <location>
        <begin position="299"/>
        <end position="331"/>
    </location>
</feature>
<evidence type="ECO:0000313" key="10">
    <source>
        <dbReference type="Proteomes" id="UP000774617"/>
    </source>
</evidence>
<evidence type="ECO:0000256" key="1">
    <source>
        <dbReference type="ARBA" id="ARBA00004141"/>
    </source>
</evidence>
<feature type="transmembrane region" description="Helical" evidence="7">
    <location>
        <begin position="70"/>
        <end position="88"/>
    </location>
</feature>
<dbReference type="Pfam" id="PF20684">
    <property type="entry name" value="Fung_rhodopsin"/>
    <property type="match status" value="1"/>
</dbReference>
<evidence type="ECO:0000256" key="4">
    <source>
        <dbReference type="ARBA" id="ARBA00023136"/>
    </source>
</evidence>
<evidence type="ECO:0000256" key="2">
    <source>
        <dbReference type="ARBA" id="ARBA00022692"/>
    </source>
</evidence>
<feature type="domain" description="Rhodopsin" evidence="8">
    <location>
        <begin position="1"/>
        <end position="172"/>
    </location>
</feature>
<evidence type="ECO:0000313" key="9">
    <source>
        <dbReference type="EMBL" id="KAH7015953.1"/>
    </source>
</evidence>
<protein>
    <recommendedName>
        <fullName evidence="8">Rhodopsin domain-containing protein</fullName>
    </recommendedName>
</protein>
<keyword evidence="2 7" id="KW-0812">Transmembrane</keyword>
<comment type="caution">
    <text evidence="9">The sequence shown here is derived from an EMBL/GenBank/DDBJ whole genome shotgun (WGS) entry which is preliminary data.</text>
</comment>
<dbReference type="EMBL" id="JAGTJR010000077">
    <property type="protein sequence ID" value="KAH7015953.1"/>
    <property type="molecule type" value="Genomic_DNA"/>
</dbReference>
<evidence type="ECO:0000256" key="5">
    <source>
        <dbReference type="ARBA" id="ARBA00038359"/>
    </source>
</evidence>
<feature type="transmembrane region" description="Helical" evidence="7">
    <location>
        <begin position="108"/>
        <end position="128"/>
    </location>
</feature>
<feature type="transmembrane region" description="Helical" evidence="7">
    <location>
        <begin position="26"/>
        <end position="49"/>
    </location>
</feature>
<dbReference type="Proteomes" id="UP000774617">
    <property type="component" value="Unassembled WGS sequence"/>
</dbReference>
<organism evidence="9 10">
    <name type="scientific">Macrophomina phaseolina</name>
    <dbReference type="NCBI Taxonomy" id="35725"/>
    <lineage>
        <taxon>Eukaryota</taxon>
        <taxon>Fungi</taxon>
        <taxon>Dikarya</taxon>
        <taxon>Ascomycota</taxon>
        <taxon>Pezizomycotina</taxon>
        <taxon>Dothideomycetes</taxon>
        <taxon>Dothideomycetes incertae sedis</taxon>
        <taxon>Botryosphaeriales</taxon>
        <taxon>Botryosphaeriaceae</taxon>
        <taxon>Macrophomina</taxon>
    </lineage>
</organism>
<evidence type="ECO:0000256" key="7">
    <source>
        <dbReference type="SAM" id="Phobius"/>
    </source>
</evidence>
<dbReference type="PANTHER" id="PTHR33048:SF96">
    <property type="entry name" value="INTEGRAL MEMBRANE PROTEIN"/>
    <property type="match status" value="1"/>
</dbReference>
<keyword evidence="3 7" id="KW-1133">Transmembrane helix</keyword>
<reference evidence="9 10" key="1">
    <citation type="journal article" date="2021" name="Nat. Commun.">
        <title>Genetic determinants of endophytism in the Arabidopsis root mycobiome.</title>
        <authorList>
            <person name="Mesny F."/>
            <person name="Miyauchi S."/>
            <person name="Thiergart T."/>
            <person name="Pickel B."/>
            <person name="Atanasova L."/>
            <person name="Karlsson M."/>
            <person name="Huettel B."/>
            <person name="Barry K.W."/>
            <person name="Haridas S."/>
            <person name="Chen C."/>
            <person name="Bauer D."/>
            <person name="Andreopoulos W."/>
            <person name="Pangilinan J."/>
            <person name="LaButti K."/>
            <person name="Riley R."/>
            <person name="Lipzen A."/>
            <person name="Clum A."/>
            <person name="Drula E."/>
            <person name="Henrissat B."/>
            <person name="Kohler A."/>
            <person name="Grigoriev I.V."/>
            <person name="Martin F.M."/>
            <person name="Hacquard S."/>
        </authorList>
    </citation>
    <scope>NUCLEOTIDE SEQUENCE [LARGE SCALE GENOMIC DNA]</scope>
    <source>
        <strain evidence="9 10">MPI-SDFR-AT-0080</strain>
    </source>
</reference>
<evidence type="ECO:0000256" key="3">
    <source>
        <dbReference type="ARBA" id="ARBA00022989"/>
    </source>
</evidence>
<keyword evidence="4 7" id="KW-0472">Membrane</keyword>
<sequence>MLAKLSVAFLQLRVIGLSTLMLRRIHYATVVINLVIGLYEFFTLLFQCYPNGDPIVIFGNAHKCTTRRPVVISVYIYSAVNILLDWYYSFAMVPLIWRLQNMRTVVKVSVIVILGMGFFASIATIIRLKYLLGFDDSHDPLLAVVPTALWSSVEQCVGMCTACIATFRPLLRLIPSLVSSRGRSKGSSSACRNGCNDVDGGDARLSMTWKSRLSGRQRRAIGAEGADGLSLEDLEGASVIEGESWSEEEGDGHGLRTSEAVVEYRSEGVFAKATTTLPGHDGQHAFGDLQASVASVATSKDGAEVGTVADDAESQRSILRPKQSVSRPGHS</sequence>
<keyword evidence="10" id="KW-1185">Reference proteome</keyword>
<evidence type="ECO:0000259" key="8">
    <source>
        <dbReference type="Pfam" id="PF20684"/>
    </source>
</evidence>
<comment type="similarity">
    <text evidence="5">Belongs to the SAT4 family.</text>
</comment>
<evidence type="ECO:0000256" key="6">
    <source>
        <dbReference type="SAM" id="MobiDB-lite"/>
    </source>
</evidence>
<gene>
    <name evidence="9" type="ORF">B0J12DRAFT_689116</name>
</gene>
<dbReference type="InterPro" id="IPR049326">
    <property type="entry name" value="Rhodopsin_dom_fungi"/>
</dbReference>